<name>B7KCU7_GLOC7</name>
<dbReference type="InterPro" id="IPR005475">
    <property type="entry name" value="Transketolase-like_Pyr-bd"/>
</dbReference>
<evidence type="ECO:0000313" key="3">
    <source>
        <dbReference type="Proteomes" id="UP000002384"/>
    </source>
</evidence>
<dbReference type="KEGG" id="cyc:PCC7424_3248"/>
<dbReference type="SUPFAM" id="SSF52922">
    <property type="entry name" value="TK C-terminal domain-like"/>
    <property type="match status" value="1"/>
</dbReference>
<dbReference type="HOGENOM" id="CLU_374147_0_0_3"/>
<dbReference type="CDD" id="cd00568">
    <property type="entry name" value="TPP_enzymes"/>
    <property type="match status" value="1"/>
</dbReference>
<dbReference type="PANTHER" id="PTHR31273">
    <property type="entry name" value="PHOSPHOKETOLASE-RELATED"/>
    <property type="match status" value="1"/>
</dbReference>
<dbReference type="InterPro" id="IPR018970">
    <property type="entry name" value="Xul5P/Fru6P_PKetolase_N"/>
</dbReference>
<keyword evidence="3" id="KW-1185">Reference proteome</keyword>
<dbReference type="RefSeq" id="WP_015955244.1">
    <property type="nucleotide sequence ID" value="NC_011729.1"/>
</dbReference>
<proteinExistence type="predicted"/>
<dbReference type="GO" id="GO:0005975">
    <property type="term" value="P:carbohydrate metabolic process"/>
    <property type="evidence" value="ECO:0007669"/>
    <property type="project" value="InterPro"/>
</dbReference>
<dbReference type="Gene3D" id="3.40.50.920">
    <property type="match status" value="1"/>
</dbReference>
<dbReference type="STRING" id="65393.PCC7424_3248"/>
<dbReference type="Gene3D" id="3.40.50.970">
    <property type="match status" value="2"/>
</dbReference>
<dbReference type="SMART" id="SM00861">
    <property type="entry name" value="Transket_pyr"/>
    <property type="match status" value="1"/>
</dbReference>
<dbReference type="PANTHER" id="PTHR31273:SF2">
    <property type="entry name" value="SLL0529 PROTEIN"/>
    <property type="match status" value="1"/>
</dbReference>
<gene>
    <name evidence="2" type="ordered locus">PCC7424_3248</name>
</gene>
<dbReference type="SUPFAM" id="SSF52518">
    <property type="entry name" value="Thiamin diphosphate-binding fold (THDP-binding)"/>
    <property type="match status" value="2"/>
</dbReference>
<dbReference type="Proteomes" id="UP000002384">
    <property type="component" value="Chromosome"/>
</dbReference>
<dbReference type="GO" id="GO:0016832">
    <property type="term" value="F:aldehyde-lyase activity"/>
    <property type="evidence" value="ECO:0007669"/>
    <property type="project" value="InterPro"/>
</dbReference>
<evidence type="ECO:0000259" key="1">
    <source>
        <dbReference type="SMART" id="SM00861"/>
    </source>
</evidence>
<dbReference type="AlphaFoldDB" id="B7KCU7"/>
<dbReference type="Pfam" id="PF09364">
    <property type="entry name" value="XFP_N"/>
    <property type="match status" value="1"/>
</dbReference>
<reference evidence="3" key="1">
    <citation type="journal article" date="2011" name="MBio">
        <title>Novel metabolic attributes of the genus Cyanothece, comprising a group of unicellular nitrogen-fixing Cyanobacteria.</title>
        <authorList>
            <person name="Bandyopadhyay A."/>
            <person name="Elvitigala T."/>
            <person name="Welsh E."/>
            <person name="Stockel J."/>
            <person name="Liberton M."/>
            <person name="Min H."/>
            <person name="Sherman L.A."/>
            <person name="Pakrasi H.B."/>
        </authorList>
    </citation>
    <scope>NUCLEOTIDE SEQUENCE [LARGE SCALE GENOMIC DNA]</scope>
    <source>
        <strain evidence="3">PCC 7424</strain>
    </source>
</reference>
<organism evidence="2 3">
    <name type="scientific">Gloeothece citriformis (strain PCC 7424)</name>
    <name type="common">Cyanothece sp. (strain PCC 7424)</name>
    <dbReference type="NCBI Taxonomy" id="65393"/>
    <lineage>
        <taxon>Bacteria</taxon>
        <taxon>Bacillati</taxon>
        <taxon>Cyanobacteriota</taxon>
        <taxon>Cyanophyceae</taxon>
        <taxon>Oscillatoriophycideae</taxon>
        <taxon>Chroococcales</taxon>
        <taxon>Aphanothecaceae</taxon>
        <taxon>Gloeothece</taxon>
        <taxon>Gloeothece citriformis</taxon>
    </lineage>
</organism>
<evidence type="ECO:0000313" key="2">
    <source>
        <dbReference type="EMBL" id="ACK71648.1"/>
    </source>
</evidence>
<accession>B7KCU7</accession>
<dbReference type="InterPro" id="IPR005593">
    <property type="entry name" value="Xul5P/Fru6P_PKetolase"/>
</dbReference>
<dbReference type="Pfam" id="PF03894">
    <property type="entry name" value="XFP"/>
    <property type="match status" value="1"/>
</dbReference>
<protein>
    <submittedName>
        <fullName evidence="2">D-xylulose 5-phosphate/D-fructose 6-phosphate phosphoketolase</fullName>
    </submittedName>
</protein>
<dbReference type="InterPro" id="IPR029061">
    <property type="entry name" value="THDP-binding"/>
</dbReference>
<sequence>MTISTAIPEFCQGIKHFGQQLPDFEKYGKQAAIKEGQNAIASSNDPIAVYQTLLAADALRYLTLQTTATKESGHPGGFASIAEAIAALVMLGHKNIITEVGHHAPGFYSTMFLDRSLEDMGIKTVQQLGERFREMHGLLGHLSGQIPGLLNPAGPLGQGQHFAMAGAKLHRDFLFPVTIGDGGIGEPYVMSSFSHFHTAYPDVTNFLPILVWNGYSQEHHSMVSTKPNEEMIKYWQGNGFQEVILVNAKDFDDANQPGDYVDSTKFSFAKRLEFTQAVLEATDKAAKSAFSGKLTVLIVKQLKGAGVHKRGAQSHNLYPGDSLEKDYIVNALQERALSPEAWELVRTNFERSAGGPASHHVVTEKELPLPELGQLPLSEYPVKGDKKVATTAMGELVVHVGKKDPNFVITNADGNAASGINNINIGLKIIHPTVDDIYYQGPKGQVYEPLSEDACAGLAVGLALFGARTLWCSYESFAINGLPIWQTVTQAMAELRRPTPSTITLFTAGALEQGRNGWTHQRPEIENYFAAMMRNGNVFPLFPCDANSIQVCYEWALGTKNKGITITASKSALPVRTSFEQTRQGLQDGGVVLHETEGKKQVVFAVIGDMTLIPVFDAAQHLEDQGIGVRIVSVINPRRLYRPDDVMWHTCTEADSHFLDDEGFERLFGGDALIGVTGGTSAMLEPVMLRSTSKRDVFAWKRGETAASAGEIMAFNGLTAEALTKRALSLVG</sequence>
<dbReference type="EMBL" id="CP001291">
    <property type="protein sequence ID" value="ACK71648.1"/>
    <property type="molecule type" value="Genomic_DNA"/>
</dbReference>
<dbReference type="eggNOG" id="COG0021">
    <property type="taxonomic scope" value="Bacteria"/>
</dbReference>
<dbReference type="PIRSF" id="PIRSF017245">
    <property type="entry name" value="Phosphoketolase"/>
    <property type="match status" value="1"/>
</dbReference>
<dbReference type="InterPro" id="IPR009014">
    <property type="entry name" value="Transketo_C/PFOR_II"/>
</dbReference>
<dbReference type="OrthoDB" id="435539at2"/>
<feature type="domain" description="Transketolase-like pyrimidine-binding" evidence="1">
    <location>
        <begin position="387"/>
        <end position="575"/>
    </location>
</feature>